<keyword evidence="3" id="KW-1185">Reference proteome</keyword>
<dbReference type="EMBL" id="MG450654">
    <property type="protein sequence ID" value="ATW62690.1"/>
    <property type="molecule type" value="Genomic_DNA"/>
</dbReference>
<dbReference type="SMART" id="SM00731">
    <property type="entry name" value="SprT"/>
    <property type="match status" value="1"/>
</dbReference>
<proteinExistence type="predicted"/>
<feature type="domain" description="SprT-like" evidence="1">
    <location>
        <begin position="40"/>
        <end position="175"/>
    </location>
</feature>
<dbReference type="InterPro" id="IPR006640">
    <property type="entry name" value="SprT-like_domain"/>
</dbReference>
<dbReference type="Pfam" id="PF10263">
    <property type="entry name" value="SprT-like"/>
    <property type="match status" value="1"/>
</dbReference>
<gene>
    <name evidence="2" type="ORF">SCBWM1_gp6</name>
</gene>
<dbReference type="Proteomes" id="UP000274731">
    <property type="component" value="Segment"/>
</dbReference>
<name>A0A3G1L3G9_9CAUD</name>
<sequence length="205" mass="23716">MQTVVRESFMKRYCPNPAGMYDLGELHAEFNAKYFNGEIPPLRKTVRVDENGEEWESYPKQLAWNKRFTRTWGRYSHNGVPGRGFIEISYKIATDPDKVRGTLIHEMVHQYVDLTNGFDGIEGHGENFIRVAVEVNKKLKEEGRTFRVEFNNTPEEGVGEITKLDPHFHSELIGVPLSARKDLDIARKMRAAIRMAFDSNYTYVQ</sequence>
<evidence type="ECO:0000313" key="3">
    <source>
        <dbReference type="Proteomes" id="UP000274731"/>
    </source>
</evidence>
<accession>A0A3G1L3G9</accession>
<evidence type="ECO:0000259" key="1">
    <source>
        <dbReference type="SMART" id="SM00731"/>
    </source>
</evidence>
<organism evidence="2 3">
    <name type="scientific">Synechococcus phage S-CBWM1</name>
    <dbReference type="NCBI Taxonomy" id="2053653"/>
    <lineage>
        <taxon>Viruses</taxon>
        <taxon>Duplodnaviria</taxon>
        <taxon>Heunggongvirae</taxon>
        <taxon>Uroviricota</taxon>
        <taxon>Caudoviricetes</taxon>
        <taxon>Aokuangvirus</taxon>
        <taxon>Aokuangvirus SCBWM1</taxon>
    </lineage>
</organism>
<protein>
    <submittedName>
        <fullName evidence="2">Putative transcription elongation protein</fullName>
    </submittedName>
</protein>
<dbReference type="GO" id="GO:0006950">
    <property type="term" value="P:response to stress"/>
    <property type="evidence" value="ECO:0007669"/>
    <property type="project" value="UniProtKB-ARBA"/>
</dbReference>
<evidence type="ECO:0000313" key="2">
    <source>
        <dbReference type="EMBL" id="ATW62690.1"/>
    </source>
</evidence>
<reference evidence="2 3" key="1">
    <citation type="journal article" date="2018" name="Environ. Microbiol.">
        <title>Novel phage-host interactions and evolution as revealed by a cyanomyovirus isolated from an estuarine environment.</title>
        <authorList>
            <person name="Xu Y."/>
            <person name="Zhang R."/>
            <person name="Wang N."/>
            <person name="Cai L."/>
            <person name="Tong Y."/>
            <person name="Sun Q."/>
            <person name="Chen F."/>
            <person name="Jiao N."/>
        </authorList>
    </citation>
    <scope>NUCLEOTIDE SEQUENCE [LARGE SCALE GENOMIC DNA]</scope>
</reference>